<comment type="caution">
    <text evidence="2">The sequence shown here is derived from an EMBL/GenBank/DDBJ whole genome shotgun (WGS) entry which is preliminary data.</text>
</comment>
<dbReference type="AlphaFoldDB" id="A0A6P2CJU8"/>
<organism evidence="2 3">
    <name type="scientific">Rhodococcus rhodnii</name>
    <dbReference type="NCBI Taxonomy" id="38312"/>
    <lineage>
        <taxon>Bacteria</taxon>
        <taxon>Bacillati</taxon>
        <taxon>Actinomycetota</taxon>
        <taxon>Actinomycetes</taxon>
        <taxon>Mycobacteriales</taxon>
        <taxon>Nocardiaceae</taxon>
        <taxon>Rhodococcus</taxon>
    </lineage>
</organism>
<accession>A0A6P2CJU8</accession>
<evidence type="ECO:0000256" key="1">
    <source>
        <dbReference type="SAM" id="MobiDB-lite"/>
    </source>
</evidence>
<dbReference type="EMBL" id="QRCM01000001">
    <property type="protein sequence ID" value="TXG91456.1"/>
    <property type="molecule type" value="Genomic_DNA"/>
</dbReference>
<sequence length="66" mass="7733">MTTDPDKLWYYDLSTGEVSQGRQVSTFDRIGPYPDRESAQHALEKARERTEAADAEDRRWNEGWKD</sequence>
<evidence type="ECO:0000313" key="2">
    <source>
        <dbReference type="EMBL" id="TXG91456.1"/>
    </source>
</evidence>
<dbReference type="RefSeq" id="WP_010838633.1">
    <property type="nucleotide sequence ID" value="NZ_QRCM01000001.1"/>
</dbReference>
<gene>
    <name evidence="2" type="ORF">DW322_16145</name>
</gene>
<proteinExistence type="predicted"/>
<reference evidence="2 3" key="1">
    <citation type="submission" date="2018-07" db="EMBL/GenBank/DDBJ databases">
        <title>Genome sequence of Rhodococcus rhodnii ATCC 35071 from Rhodnius prolixus.</title>
        <authorList>
            <person name="Patel V."/>
            <person name="Vogel K.J."/>
        </authorList>
    </citation>
    <scope>NUCLEOTIDE SEQUENCE [LARGE SCALE GENOMIC DNA]</scope>
    <source>
        <strain evidence="2 3">ATCC 35071</strain>
    </source>
</reference>
<dbReference type="Proteomes" id="UP000471120">
    <property type="component" value="Unassembled WGS sequence"/>
</dbReference>
<evidence type="ECO:0008006" key="4">
    <source>
        <dbReference type="Google" id="ProtNLM"/>
    </source>
</evidence>
<protein>
    <recommendedName>
        <fullName evidence="4">SPOR domain-containing protein</fullName>
    </recommendedName>
</protein>
<evidence type="ECO:0000313" key="3">
    <source>
        <dbReference type="Proteomes" id="UP000471120"/>
    </source>
</evidence>
<name>A0A6P2CJU8_9NOCA</name>
<feature type="compositionally biased region" description="Basic and acidic residues" evidence="1">
    <location>
        <begin position="34"/>
        <end position="66"/>
    </location>
</feature>
<feature type="region of interest" description="Disordered" evidence="1">
    <location>
        <begin position="30"/>
        <end position="66"/>
    </location>
</feature>